<evidence type="ECO:0000313" key="2">
    <source>
        <dbReference type="EMBL" id="KAJ7362227.1"/>
    </source>
</evidence>
<name>A0AAD7ALH0_9AGAR</name>
<accession>A0AAD7ALH0</accession>
<feature type="transmembrane region" description="Helical" evidence="1">
    <location>
        <begin position="47"/>
        <end position="66"/>
    </location>
</feature>
<feature type="transmembrane region" description="Helical" evidence="1">
    <location>
        <begin position="140"/>
        <end position="165"/>
    </location>
</feature>
<sequence length="224" mass="24481">MFEYFWTAGSVMKSKSHHQLLSIVAQITVGIILVMRTYALYGSSRRVLAFMLCFAIVVFGFGAWSVGSVKLLPQPSADSYPPIGCANSLSTEMAHRLGYAWTGILAFDAMILVLTIWKGCETYRLSSCSGKRRQGLVPTLVRDGVVYFLVVAVANCANIISYMVAGPYLRGVGSTLTTVLTTVMGCRLMLNIRDPKLIAIRSGTTMIKTRTSDIDDTPITTVFP</sequence>
<gene>
    <name evidence="2" type="ORF">DFH08DRAFT_799280</name>
</gene>
<keyword evidence="1" id="KW-1133">Transmembrane helix</keyword>
<evidence type="ECO:0000313" key="3">
    <source>
        <dbReference type="Proteomes" id="UP001218218"/>
    </source>
</evidence>
<proteinExistence type="predicted"/>
<feature type="transmembrane region" description="Helical" evidence="1">
    <location>
        <begin position="171"/>
        <end position="190"/>
    </location>
</feature>
<dbReference type="Proteomes" id="UP001218218">
    <property type="component" value="Unassembled WGS sequence"/>
</dbReference>
<evidence type="ECO:0000256" key="1">
    <source>
        <dbReference type="SAM" id="Phobius"/>
    </source>
</evidence>
<keyword evidence="1" id="KW-0812">Transmembrane</keyword>
<feature type="transmembrane region" description="Helical" evidence="1">
    <location>
        <begin position="20"/>
        <end position="40"/>
    </location>
</feature>
<feature type="transmembrane region" description="Helical" evidence="1">
    <location>
        <begin position="98"/>
        <end position="119"/>
    </location>
</feature>
<keyword evidence="1" id="KW-0472">Membrane</keyword>
<keyword evidence="3" id="KW-1185">Reference proteome</keyword>
<dbReference type="AlphaFoldDB" id="A0AAD7ALH0"/>
<comment type="caution">
    <text evidence="2">The sequence shown here is derived from an EMBL/GenBank/DDBJ whole genome shotgun (WGS) entry which is preliminary data.</text>
</comment>
<protein>
    <submittedName>
        <fullName evidence="2">Uncharacterized protein</fullName>
    </submittedName>
</protein>
<reference evidence="2" key="1">
    <citation type="submission" date="2023-03" db="EMBL/GenBank/DDBJ databases">
        <title>Massive genome expansion in bonnet fungi (Mycena s.s.) driven by repeated elements and novel gene families across ecological guilds.</title>
        <authorList>
            <consortium name="Lawrence Berkeley National Laboratory"/>
            <person name="Harder C.B."/>
            <person name="Miyauchi S."/>
            <person name="Viragh M."/>
            <person name="Kuo A."/>
            <person name="Thoen E."/>
            <person name="Andreopoulos B."/>
            <person name="Lu D."/>
            <person name="Skrede I."/>
            <person name="Drula E."/>
            <person name="Henrissat B."/>
            <person name="Morin E."/>
            <person name="Kohler A."/>
            <person name="Barry K."/>
            <person name="LaButti K."/>
            <person name="Morin E."/>
            <person name="Salamov A."/>
            <person name="Lipzen A."/>
            <person name="Mereny Z."/>
            <person name="Hegedus B."/>
            <person name="Baldrian P."/>
            <person name="Stursova M."/>
            <person name="Weitz H."/>
            <person name="Taylor A."/>
            <person name="Grigoriev I.V."/>
            <person name="Nagy L.G."/>
            <person name="Martin F."/>
            <person name="Kauserud H."/>
        </authorList>
    </citation>
    <scope>NUCLEOTIDE SEQUENCE</scope>
    <source>
        <strain evidence="2">CBHHK002</strain>
    </source>
</reference>
<dbReference type="EMBL" id="JARIHO010000004">
    <property type="protein sequence ID" value="KAJ7362227.1"/>
    <property type="molecule type" value="Genomic_DNA"/>
</dbReference>
<organism evidence="2 3">
    <name type="scientific">Mycena albidolilacea</name>
    <dbReference type="NCBI Taxonomy" id="1033008"/>
    <lineage>
        <taxon>Eukaryota</taxon>
        <taxon>Fungi</taxon>
        <taxon>Dikarya</taxon>
        <taxon>Basidiomycota</taxon>
        <taxon>Agaricomycotina</taxon>
        <taxon>Agaricomycetes</taxon>
        <taxon>Agaricomycetidae</taxon>
        <taxon>Agaricales</taxon>
        <taxon>Marasmiineae</taxon>
        <taxon>Mycenaceae</taxon>
        <taxon>Mycena</taxon>
    </lineage>
</organism>